<comment type="caution">
    <text evidence="3">The sequence shown here is derived from an EMBL/GenBank/DDBJ whole genome shotgun (WGS) entry which is preliminary data.</text>
</comment>
<gene>
    <name evidence="4" type="ORF">GCM10007888_21890</name>
    <name evidence="3" type="ORF">MOX02_52980</name>
</gene>
<dbReference type="OrthoDB" id="9771302at2"/>
<feature type="domain" description="NAD(P)-binding" evidence="2">
    <location>
        <begin position="7"/>
        <end position="173"/>
    </location>
</feature>
<protein>
    <submittedName>
        <fullName evidence="3">NmrA family transcriptional regulator</fullName>
    </submittedName>
</protein>
<dbReference type="EMBL" id="BJZU01000143">
    <property type="protein sequence ID" value="GEP07260.1"/>
    <property type="molecule type" value="Genomic_DNA"/>
</dbReference>
<dbReference type="Proteomes" id="UP000321960">
    <property type="component" value="Unassembled WGS sequence"/>
</dbReference>
<reference evidence="4" key="1">
    <citation type="journal article" date="2014" name="Int. J. Syst. Evol. Microbiol.">
        <title>Complete genome of a new Firmicutes species belonging to the dominant human colonic microbiota ('Ruminococcus bicirculans') reveals two chromosomes and a selective capacity to utilize plant glucans.</title>
        <authorList>
            <consortium name="NISC Comparative Sequencing Program"/>
            <person name="Wegmann U."/>
            <person name="Louis P."/>
            <person name="Goesmann A."/>
            <person name="Henrissat B."/>
            <person name="Duncan S.H."/>
            <person name="Flint H.J."/>
        </authorList>
    </citation>
    <scope>NUCLEOTIDE SEQUENCE</scope>
    <source>
        <strain evidence="4">NBRC 107715</strain>
    </source>
</reference>
<dbReference type="InterPro" id="IPR016040">
    <property type="entry name" value="NAD(P)-bd_dom"/>
</dbReference>
<dbReference type="AlphaFoldDB" id="A0A512JBB0"/>
<evidence type="ECO:0000259" key="2">
    <source>
        <dbReference type="Pfam" id="PF13460"/>
    </source>
</evidence>
<evidence type="ECO:0000256" key="1">
    <source>
        <dbReference type="ARBA" id="ARBA00022857"/>
    </source>
</evidence>
<proteinExistence type="predicted"/>
<dbReference type="InterPro" id="IPR036291">
    <property type="entry name" value="NAD(P)-bd_dom_sf"/>
</dbReference>
<evidence type="ECO:0000313" key="4">
    <source>
        <dbReference type="EMBL" id="GLS63808.1"/>
    </source>
</evidence>
<dbReference type="Gene3D" id="3.40.50.720">
    <property type="entry name" value="NAD(P)-binding Rossmann-like Domain"/>
    <property type="match status" value="1"/>
</dbReference>
<dbReference type="InterPro" id="IPR051164">
    <property type="entry name" value="NmrA-like_oxidored"/>
</dbReference>
<dbReference type="EMBL" id="BSPK01000027">
    <property type="protein sequence ID" value="GLS63808.1"/>
    <property type="molecule type" value="Genomic_DNA"/>
</dbReference>
<reference evidence="6" key="2">
    <citation type="journal article" date="2019" name="Int. J. Syst. Evol. Microbiol.">
        <title>The Global Catalogue of Microorganisms (GCM) 10K type strain sequencing project: providing services to taxonomists for standard genome sequencing and annotation.</title>
        <authorList>
            <consortium name="The Broad Institute Genomics Platform"/>
            <consortium name="The Broad Institute Genome Sequencing Center for Infectious Disease"/>
            <person name="Wu L."/>
            <person name="Ma J."/>
        </authorList>
    </citation>
    <scope>NUCLEOTIDE SEQUENCE [LARGE SCALE GENOMIC DNA]</scope>
    <source>
        <strain evidence="6">NBRC 107715</strain>
    </source>
</reference>
<reference evidence="3 5" key="3">
    <citation type="submission" date="2019-07" db="EMBL/GenBank/DDBJ databases">
        <title>Whole genome shotgun sequence of Methylobacterium oxalidis NBRC 107715.</title>
        <authorList>
            <person name="Hosoyama A."/>
            <person name="Uohara A."/>
            <person name="Ohji S."/>
            <person name="Ichikawa N."/>
        </authorList>
    </citation>
    <scope>NUCLEOTIDE SEQUENCE [LARGE SCALE GENOMIC DNA]</scope>
    <source>
        <strain evidence="3 5">NBRC 107715</strain>
    </source>
</reference>
<dbReference type="Proteomes" id="UP001156856">
    <property type="component" value="Unassembled WGS sequence"/>
</dbReference>
<evidence type="ECO:0000313" key="5">
    <source>
        <dbReference type="Proteomes" id="UP000321960"/>
    </source>
</evidence>
<evidence type="ECO:0000313" key="3">
    <source>
        <dbReference type="EMBL" id="GEP07260.1"/>
    </source>
</evidence>
<reference evidence="4" key="4">
    <citation type="submission" date="2023-01" db="EMBL/GenBank/DDBJ databases">
        <title>Draft genome sequence of Methylobacterium oxalidis strain NBRC 107715.</title>
        <authorList>
            <person name="Sun Q."/>
            <person name="Mori K."/>
        </authorList>
    </citation>
    <scope>NUCLEOTIDE SEQUENCE</scope>
    <source>
        <strain evidence="4">NBRC 107715</strain>
    </source>
</reference>
<dbReference type="Pfam" id="PF13460">
    <property type="entry name" value="NAD_binding_10"/>
    <property type="match status" value="1"/>
</dbReference>
<dbReference type="PANTHER" id="PTHR42748:SF3">
    <property type="entry name" value="BLL4366 PROTEIN"/>
    <property type="match status" value="1"/>
</dbReference>
<sequence>MKIVVIGGTGLIGSKAVAILRQHGHEVVAASPKAGVNTITGEGLGEAMAGTQVVIDLTNSPSFEDEAVLEFFKTSGRNLLAAETAAGVRHHVALSIVGIERTPENGYFRAKVAQEKLIECSGIPYTIVRATQFLEFLGAIAASSADGNVVRLSPGLFQPIAADDVAAFVADAALAEPRSGIIEIAGPERAPFNEIVARYLKAVGDPRDVVRDPEARYFGGRVEDHSIVPLGKALLGRIGLDEWLRHSRAAA</sequence>
<dbReference type="PANTHER" id="PTHR42748">
    <property type="entry name" value="NITROGEN METABOLITE REPRESSION PROTEIN NMRA FAMILY MEMBER"/>
    <property type="match status" value="1"/>
</dbReference>
<keyword evidence="1" id="KW-0521">NADP</keyword>
<organism evidence="3 5">
    <name type="scientific">Methylobacterium oxalidis</name>
    <dbReference type="NCBI Taxonomy" id="944322"/>
    <lineage>
        <taxon>Bacteria</taxon>
        <taxon>Pseudomonadati</taxon>
        <taxon>Pseudomonadota</taxon>
        <taxon>Alphaproteobacteria</taxon>
        <taxon>Hyphomicrobiales</taxon>
        <taxon>Methylobacteriaceae</taxon>
        <taxon>Methylobacterium</taxon>
    </lineage>
</organism>
<dbReference type="RefSeq" id="WP_147028731.1">
    <property type="nucleotide sequence ID" value="NZ_BJZU01000143.1"/>
</dbReference>
<dbReference type="SUPFAM" id="SSF51735">
    <property type="entry name" value="NAD(P)-binding Rossmann-fold domains"/>
    <property type="match status" value="1"/>
</dbReference>
<name>A0A512JBB0_9HYPH</name>
<accession>A0A512JBB0</accession>
<keyword evidence="6" id="KW-1185">Reference proteome</keyword>
<evidence type="ECO:0000313" key="6">
    <source>
        <dbReference type="Proteomes" id="UP001156856"/>
    </source>
</evidence>